<dbReference type="PROSITE" id="PS00760">
    <property type="entry name" value="SPASE_I_2"/>
    <property type="match status" value="1"/>
</dbReference>
<feature type="active site" evidence="5">
    <location>
        <position position="48"/>
    </location>
</feature>
<comment type="catalytic activity">
    <reaction evidence="1 6">
        <text>Cleavage of hydrophobic, N-terminal signal or leader sequences from secreted and periplasmic proteins.</text>
        <dbReference type="EC" id="3.4.21.89"/>
    </reaction>
</comment>
<dbReference type="PANTHER" id="PTHR43390:SF1">
    <property type="entry name" value="CHLOROPLAST PROCESSING PEPTIDASE"/>
    <property type="match status" value="1"/>
</dbReference>
<evidence type="ECO:0000256" key="3">
    <source>
        <dbReference type="ARBA" id="ARBA00013208"/>
    </source>
</evidence>
<feature type="active site" evidence="5">
    <location>
        <position position="91"/>
    </location>
</feature>
<dbReference type="InterPro" id="IPR036286">
    <property type="entry name" value="LexA/Signal_pep-like_sf"/>
</dbReference>
<evidence type="ECO:0000313" key="9">
    <source>
        <dbReference type="Proteomes" id="UP000176689"/>
    </source>
</evidence>
<dbReference type="Proteomes" id="UP000176689">
    <property type="component" value="Unassembled WGS sequence"/>
</dbReference>
<comment type="similarity">
    <text evidence="2 6">Belongs to the peptidase S26 family.</text>
</comment>
<name>A0A1F6EA97_9BACT</name>
<evidence type="ECO:0000256" key="1">
    <source>
        <dbReference type="ARBA" id="ARBA00000677"/>
    </source>
</evidence>
<dbReference type="InterPro" id="IPR019758">
    <property type="entry name" value="Pept_S26A_signal_pept_1_CS"/>
</dbReference>
<dbReference type="SUPFAM" id="SSF51306">
    <property type="entry name" value="LexA/Signal peptidase"/>
    <property type="match status" value="1"/>
</dbReference>
<dbReference type="AlphaFoldDB" id="A0A1F6EA97"/>
<dbReference type="GO" id="GO:0006465">
    <property type="term" value="P:signal peptide processing"/>
    <property type="evidence" value="ECO:0007669"/>
    <property type="project" value="InterPro"/>
</dbReference>
<proteinExistence type="inferred from homology"/>
<dbReference type="PROSITE" id="PS00761">
    <property type="entry name" value="SPASE_I_3"/>
    <property type="match status" value="1"/>
</dbReference>
<dbReference type="PRINTS" id="PR00727">
    <property type="entry name" value="LEADERPTASE"/>
</dbReference>
<evidence type="ECO:0000256" key="5">
    <source>
        <dbReference type="PIRSR" id="PIRSR600223-1"/>
    </source>
</evidence>
<dbReference type="PANTHER" id="PTHR43390">
    <property type="entry name" value="SIGNAL PEPTIDASE I"/>
    <property type="match status" value="1"/>
</dbReference>
<dbReference type="InterPro" id="IPR019757">
    <property type="entry name" value="Pept_S26A_signal_pept_1_Lys-AS"/>
</dbReference>
<evidence type="ECO:0000259" key="7">
    <source>
        <dbReference type="Pfam" id="PF10502"/>
    </source>
</evidence>
<dbReference type="Pfam" id="PF10502">
    <property type="entry name" value="Peptidase_S26"/>
    <property type="match status" value="1"/>
</dbReference>
<accession>A0A1F6EA97</accession>
<organism evidence="8 9">
    <name type="scientific">Candidatus Kaiserbacteria bacterium RIFCSPHIGHO2_12_FULL_53_13</name>
    <dbReference type="NCBI Taxonomy" id="1798502"/>
    <lineage>
        <taxon>Bacteria</taxon>
        <taxon>Candidatus Kaiseribacteriota</taxon>
    </lineage>
</organism>
<protein>
    <recommendedName>
        <fullName evidence="3 6">Signal peptidase I</fullName>
        <ecNumber evidence="3 6">3.4.21.89</ecNumber>
    </recommendedName>
</protein>
<evidence type="ECO:0000256" key="4">
    <source>
        <dbReference type="ARBA" id="ARBA00022801"/>
    </source>
</evidence>
<keyword evidence="6" id="KW-0812">Transmembrane</keyword>
<keyword evidence="4 6" id="KW-0378">Hydrolase</keyword>
<dbReference type="Gene3D" id="2.10.109.10">
    <property type="entry name" value="Umud Fragment, subunit A"/>
    <property type="match status" value="1"/>
</dbReference>
<dbReference type="EC" id="3.4.21.89" evidence="3 6"/>
<feature type="domain" description="Peptidase S26" evidence="7">
    <location>
        <begin position="23"/>
        <end position="178"/>
    </location>
</feature>
<dbReference type="NCBIfam" id="TIGR02227">
    <property type="entry name" value="sigpep_I_bact"/>
    <property type="match status" value="1"/>
</dbReference>
<dbReference type="InterPro" id="IPR019533">
    <property type="entry name" value="Peptidase_S26"/>
</dbReference>
<comment type="subcellular location">
    <subcellularLocation>
        <location evidence="6">Membrane</location>
        <topology evidence="6">Single-pass type II membrane protein</topology>
    </subcellularLocation>
</comment>
<evidence type="ECO:0000313" key="8">
    <source>
        <dbReference type="EMBL" id="OGG70599.1"/>
    </source>
</evidence>
<dbReference type="GO" id="GO:0009003">
    <property type="term" value="F:signal peptidase activity"/>
    <property type="evidence" value="ECO:0007669"/>
    <property type="project" value="UniProtKB-EC"/>
</dbReference>
<keyword evidence="6" id="KW-0645">Protease</keyword>
<feature type="transmembrane region" description="Helical" evidence="6">
    <location>
        <begin position="20"/>
        <end position="44"/>
    </location>
</feature>
<evidence type="ECO:0000256" key="2">
    <source>
        <dbReference type="ARBA" id="ARBA00009370"/>
    </source>
</evidence>
<dbReference type="GO" id="GO:0016020">
    <property type="term" value="C:membrane"/>
    <property type="evidence" value="ECO:0007669"/>
    <property type="project" value="UniProtKB-SubCell"/>
</dbReference>
<comment type="caution">
    <text evidence="8">The sequence shown here is derived from an EMBL/GenBank/DDBJ whole genome shotgun (WGS) entry which is preliminary data.</text>
</comment>
<keyword evidence="6" id="KW-1133">Transmembrane helix</keyword>
<dbReference type="InterPro" id="IPR000223">
    <property type="entry name" value="Pept_S26A_signal_pept_1"/>
</dbReference>
<evidence type="ECO:0000256" key="6">
    <source>
        <dbReference type="RuleBase" id="RU362042"/>
    </source>
</evidence>
<dbReference type="CDD" id="cd06530">
    <property type="entry name" value="S26_SPase_I"/>
    <property type="match status" value="1"/>
</dbReference>
<reference evidence="8 9" key="1">
    <citation type="journal article" date="2016" name="Nat. Commun.">
        <title>Thousands of microbial genomes shed light on interconnected biogeochemical processes in an aquifer system.</title>
        <authorList>
            <person name="Anantharaman K."/>
            <person name="Brown C.T."/>
            <person name="Hug L.A."/>
            <person name="Sharon I."/>
            <person name="Castelle C.J."/>
            <person name="Probst A.J."/>
            <person name="Thomas B.C."/>
            <person name="Singh A."/>
            <person name="Wilkins M.J."/>
            <person name="Karaoz U."/>
            <person name="Brodie E.L."/>
            <person name="Williams K.H."/>
            <person name="Hubbard S.S."/>
            <person name="Banfield J.F."/>
        </authorList>
    </citation>
    <scope>NUCLEOTIDE SEQUENCE [LARGE SCALE GENOMIC DNA]</scope>
</reference>
<gene>
    <name evidence="8" type="ORF">A3F27_03000</name>
</gene>
<dbReference type="EMBL" id="MFLP01000022">
    <property type="protein sequence ID" value="OGG70599.1"/>
    <property type="molecule type" value="Genomic_DNA"/>
</dbReference>
<keyword evidence="6" id="KW-0472">Membrane</keyword>
<sequence length="194" mass="21694">MQKEAVAGATRSQTTSPRSLLGYTVLAVGIALFIRFFIAAPYIVDGPSMEPTFYGWHYLIVDKLVYDIHPPERGDVVVFGLPQDTGRSLIKRVIGLPGETVRITGSEVRIISVEYPQGLVLDEPYIDPKNASSGEQVEIQLGSDEYFVLGDNRRVSLDSRFWGKLPFKDIAGRVDLRLFPFNKIGVLPGEFRYQ</sequence>
<dbReference type="GO" id="GO:0004252">
    <property type="term" value="F:serine-type endopeptidase activity"/>
    <property type="evidence" value="ECO:0007669"/>
    <property type="project" value="InterPro"/>
</dbReference>